<dbReference type="PRINTS" id="PR00463">
    <property type="entry name" value="EP450I"/>
</dbReference>
<comment type="cofactor">
    <cofactor evidence="1 8">
        <name>heme</name>
        <dbReference type="ChEBI" id="CHEBI:30413"/>
    </cofactor>
</comment>
<feature type="binding site" description="axial binding residue" evidence="8">
    <location>
        <position position="540"/>
    </location>
    <ligand>
        <name>heme</name>
        <dbReference type="ChEBI" id="CHEBI:30413"/>
    </ligand>
    <ligandPart>
        <name>Fe</name>
        <dbReference type="ChEBI" id="CHEBI:18248"/>
    </ligandPart>
</feature>
<keyword evidence="11" id="KW-0472">Membrane</keyword>
<comment type="caution">
    <text evidence="12">The sequence shown here is derived from an EMBL/GenBank/DDBJ whole genome shotgun (WGS) entry which is preliminary data.</text>
</comment>
<dbReference type="Pfam" id="PF00067">
    <property type="entry name" value="p450"/>
    <property type="match status" value="1"/>
</dbReference>
<keyword evidence="6 8" id="KW-0408">Iron</keyword>
<dbReference type="GO" id="GO:0016705">
    <property type="term" value="F:oxidoreductase activity, acting on paired donors, with incorporation or reduction of molecular oxygen"/>
    <property type="evidence" value="ECO:0007669"/>
    <property type="project" value="InterPro"/>
</dbReference>
<feature type="region of interest" description="Disordered" evidence="10">
    <location>
        <begin position="334"/>
        <end position="353"/>
    </location>
</feature>
<dbReference type="SUPFAM" id="SSF48264">
    <property type="entry name" value="Cytochrome P450"/>
    <property type="match status" value="1"/>
</dbReference>
<dbReference type="InterPro" id="IPR002401">
    <property type="entry name" value="Cyt_P450_E_grp-I"/>
</dbReference>
<dbReference type="Proteomes" id="UP000268823">
    <property type="component" value="Unassembled WGS sequence"/>
</dbReference>
<evidence type="ECO:0000256" key="6">
    <source>
        <dbReference type="ARBA" id="ARBA00023004"/>
    </source>
</evidence>
<dbReference type="CDD" id="cd11063">
    <property type="entry name" value="CYP52"/>
    <property type="match status" value="1"/>
</dbReference>
<keyword evidence="5 9" id="KW-0560">Oxidoreductase</keyword>
<evidence type="ECO:0000256" key="2">
    <source>
        <dbReference type="ARBA" id="ARBA00010617"/>
    </source>
</evidence>
<comment type="similarity">
    <text evidence="2 9">Belongs to the cytochrome P450 family.</text>
</comment>
<dbReference type="PANTHER" id="PTHR24287:SF1">
    <property type="entry name" value="P450, PUTATIVE (EUROFUNG)-RELATED"/>
    <property type="match status" value="1"/>
</dbReference>
<dbReference type="InterPro" id="IPR017972">
    <property type="entry name" value="Cyt_P450_CS"/>
</dbReference>
<feature type="transmembrane region" description="Helical" evidence="11">
    <location>
        <begin position="47"/>
        <end position="68"/>
    </location>
</feature>
<evidence type="ECO:0000256" key="3">
    <source>
        <dbReference type="ARBA" id="ARBA00022617"/>
    </source>
</evidence>
<name>A0A3M7FTR2_HORWE</name>
<sequence length="600" mass="68084">MESMRQIFTGADKNGISNKAMAAPPHLRFKSALHHSLQAEFTPSQDMTLLSLPLLWAAAGLYIIWRLISALQAERRFRRFATSHGCEAVYQAQDQKWPWGLDRMYKVLTARKRGMDPLDDYFAWPLYEHPTLQRAGLGGAQNIETIEPANVKAILATKFDDWIIGERRHRALRPCQGHNIFTSDGAFWQHSRALLRPQFARELVNDLEATEKATHTLFEAFGPVDEDGWTELQDVKPMLLRFVLDTATSFLFGESVESQRALMTSKTGDNDDCDADTGRLAGSNEFAEAFDESSYYMVTRIRLQQLYFLSNTKHFKKAIAVFKSLPNRIVNQRLQQQQQHEAAKVTPSEPKQKSKFDLLSSLMQHTKDETELRDQTLGVLFASRDTTSSLILWTLLLLGQHPPIYHKLRRLVTATFPPSVAPPEEAEPAPLDFTSLKSCRYIQHVLHETLRLYQPVPLNSRVAVRDTVLPVGGGAEGTRPVAVRKGQQVLWNIYAMHRRPDLWGDDALEFRPERWEDPHGSRLVGGGFAFTPFSAGPRICLGQQYALTEAGYWLVRFVQKYDRIELDPQSEAAKQGRVKKTIGLTLAPVEVRLRVHEAGL</sequence>
<evidence type="ECO:0000256" key="8">
    <source>
        <dbReference type="PIRSR" id="PIRSR602401-1"/>
    </source>
</evidence>
<dbReference type="InterPro" id="IPR036396">
    <property type="entry name" value="Cyt_P450_sf"/>
</dbReference>
<dbReference type="GO" id="GO:0005506">
    <property type="term" value="F:iron ion binding"/>
    <property type="evidence" value="ECO:0007669"/>
    <property type="project" value="InterPro"/>
</dbReference>
<dbReference type="AlphaFoldDB" id="A0A3M7FTR2"/>
<evidence type="ECO:0000313" key="13">
    <source>
        <dbReference type="Proteomes" id="UP000268823"/>
    </source>
</evidence>
<dbReference type="PRINTS" id="PR00385">
    <property type="entry name" value="P450"/>
</dbReference>
<gene>
    <name evidence="12" type="ORF">D0861_02688</name>
</gene>
<keyword evidence="7 9" id="KW-0503">Monooxygenase</keyword>
<dbReference type="OrthoDB" id="1470350at2759"/>
<evidence type="ECO:0000256" key="11">
    <source>
        <dbReference type="SAM" id="Phobius"/>
    </source>
</evidence>
<protein>
    <recommendedName>
        <fullName evidence="14">Cytochrome P450</fullName>
    </recommendedName>
</protein>
<evidence type="ECO:0000256" key="9">
    <source>
        <dbReference type="RuleBase" id="RU000461"/>
    </source>
</evidence>
<dbReference type="GO" id="GO:0020037">
    <property type="term" value="F:heme binding"/>
    <property type="evidence" value="ECO:0007669"/>
    <property type="project" value="InterPro"/>
</dbReference>
<evidence type="ECO:0000256" key="10">
    <source>
        <dbReference type="SAM" id="MobiDB-lite"/>
    </source>
</evidence>
<evidence type="ECO:0000313" key="12">
    <source>
        <dbReference type="EMBL" id="RMY92077.1"/>
    </source>
</evidence>
<dbReference type="GO" id="GO:0004497">
    <property type="term" value="F:monooxygenase activity"/>
    <property type="evidence" value="ECO:0007669"/>
    <property type="project" value="UniProtKB-KW"/>
</dbReference>
<evidence type="ECO:0000256" key="1">
    <source>
        <dbReference type="ARBA" id="ARBA00001971"/>
    </source>
</evidence>
<keyword evidence="3 8" id="KW-0349">Heme</keyword>
<proteinExistence type="inferred from homology"/>
<evidence type="ECO:0000256" key="5">
    <source>
        <dbReference type="ARBA" id="ARBA00023002"/>
    </source>
</evidence>
<dbReference type="InterPro" id="IPR001128">
    <property type="entry name" value="Cyt_P450"/>
</dbReference>
<evidence type="ECO:0000256" key="7">
    <source>
        <dbReference type="ARBA" id="ARBA00023033"/>
    </source>
</evidence>
<dbReference type="PROSITE" id="PS00086">
    <property type="entry name" value="CYTOCHROME_P450"/>
    <property type="match status" value="1"/>
</dbReference>
<evidence type="ECO:0000256" key="4">
    <source>
        <dbReference type="ARBA" id="ARBA00022723"/>
    </source>
</evidence>
<dbReference type="PANTHER" id="PTHR24287">
    <property type="entry name" value="P450, PUTATIVE (EUROFUNG)-RELATED"/>
    <property type="match status" value="1"/>
</dbReference>
<dbReference type="EMBL" id="QWIR01000033">
    <property type="protein sequence ID" value="RMY92077.1"/>
    <property type="molecule type" value="Genomic_DNA"/>
</dbReference>
<dbReference type="Gene3D" id="1.10.630.10">
    <property type="entry name" value="Cytochrome P450"/>
    <property type="match status" value="1"/>
</dbReference>
<dbReference type="VEuPathDB" id="FungiDB:BTJ68_03677"/>
<reference evidence="12 13" key="1">
    <citation type="journal article" date="2018" name="BMC Genomics">
        <title>Genomic evidence for intraspecific hybridization in a clonal and extremely halotolerant yeast.</title>
        <authorList>
            <person name="Gostincar C."/>
            <person name="Stajich J.E."/>
            <person name="Zupancic J."/>
            <person name="Zalar P."/>
            <person name="Gunde-Cimerman N."/>
        </authorList>
    </citation>
    <scope>NUCLEOTIDE SEQUENCE [LARGE SCALE GENOMIC DNA]</scope>
    <source>
        <strain evidence="12 13">EXF-2788</strain>
    </source>
</reference>
<evidence type="ECO:0008006" key="14">
    <source>
        <dbReference type="Google" id="ProtNLM"/>
    </source>
</evidence>
<accession>A0A3M7FTR2</accession>
<dbReference type="InterPro" id="IPR047146">
    <property type="entry name" value="Cyt_P450_E_CYP52_fungi"/>
</dbReference>
<organism evidence="12 13">
    <name type="scientific">Hortaea werneckii</name>
    <name type="common">Black yeast</name>
    <name type="synonym">Cladosporium werneckii</name>
    <dbReference type="NCBI Taxonomy" id="91943"/>
    <lineage>
        <taxon>Eukaryota</taxon>
        <taxon>Fungi</taxon>
        <taxon>Dikarya</taxon>
        <taxon>Ascomycota</taxon>
        <taxon>Pezizomycotina</taxon>
        <taxon>Dothideomycetes</taxon>
        <taxon>Dothideomycetidae</taxon>
        <taxon>Mycosphaerellales</taxon>
        <taxon>Teratosphaeriaceae</taxon>
        <taxon>Hortaea</taxon>
    </lineage>
</organism>
<keyword evidence="11" id="KW-0812">Transmembrane</keyword>
<keyword evidence="4 8" id="KW-0479">Metal-binding</keyword>
<keyword evidence="11" id="KW-1133">Transmembrane helix</keyword>